<keyword evidence="5" id="KW-1185">Reference proteome</keyword>
<evidence type="ECO:0000259" key="3">
    <source>
        <dbReference type="PROSITE" id="PS51903"/>
    </source>
</evidence>
<keyword evidence="1" id="KW-0677">Repeat</keyword>
<accession>A0A6H9WU57</accession>
<evidence type="ECO:0000256" key="2">
    <source>
        <dbReference type="SAM" id="MobiDB-lite"/>
    </source>
</evidence>
<protein>
    <submittedName>
        <fullName evidence="4">Clp protease</fullName>
    </submittedName>
</protein>
<gene>
    <name evidence="4" type="ORF">F8O04_08410</name>
</gene>
<name>A0A6H9WU57_9MICO</name>
<proteinExistence type="predicted"/>
<feature type="region of interest" description="Disordered" evidence="2">
    <location>
        <begin position="1"/>
        <end position="23"/>
    </location>
</feature>
<dbReference type="Proteomes" id="UP000431744">
    <property type="component" value="Unassembled WGS sequence"/>
</dbReference>
<sequence length="203" mass="21833">MAGDRGRARRHPAGSPQKARQESLMFERFTREAREAVIGAQEVAREAGSHTIDPRHLLVALAERDDTAARALRDSGVDVDGLTMALRSELNTEGLDQKALSSLGIDLAAIRSHADATFGPGALDRAGHASGHIPFTRDAKKSLELALRETLRLKHKTIGGRHLLLGMIRAAGPGRDALSDRGVDLDELRRALDEPDASGSRDA</sequence>
<dbReference type="AlphaFoldDB" id="A0A6H9WU57"/>
<evidence type="ECO:0000313" key="4">
    <source>
        <dbReference type="EMBL" id="KAB1650205.1"/>
    </source>
</evidence>
<evidence type="ECO:0000256" key="1">
    <source>
        <dbReference type="PROSITE-ProRule" id="PRU01251"/>
    </source>
</evidence>
<comment type="caution">
    <text evidence="4">The sequence shown here is derived from an EMBL/GenBank/DDBJ whole genome shotgun (WGS) entry which is preliminary data.</text>
</comment>
<evidence type="ECO:0000313" key="5">
    <source>
        <dbReference type="Proteomes" id="UP000431744"/>
    </source>
</evidence>
<dbReference type="PROSITE" id="PS51903">
    <property type="entry name" value="CLP_R"/>
    <property type="match status" value="1"/>
</dbReference>
<feature type="domain" description="Clp R" evidence="3">
    <location>
        <begin position="26"/>
        <end position="200"/>
    </location>
</feature>
<reference evidence="4 5" key="1">
    <citation type="submission" date="2019-09" db="EMBL/GenBank/DDBJ databases">
        <title>Phylogeny of genus Pseudoclavibacter and closely related genus.</title>
        <authorList>
            <person name="Li Y."/>
        </authorList>
    </citation>
    <scope>NUCLEOTIDE SEQUENCE [LARGE SCALE GENOMIC DNA]</scope>
    <source>
        <strain evidence="4 5">EGI 60007</strain>
    </source>
</reference>
<dbReference type="GO" id="GO:0008233">
    <property type="term" value="F:peptidase activity"/>
    <property type="evidence" value="ECO:0007669"/>
    <property type="project" value="UniProtKB-KW"/>
</dbReference>
<dbReference type="InterPro" id="IPR036628">
    <property type="entry name" value="Clp_N_dom_sf"/>
</dbReference>
<dbReference type="OrthoDB" id="3628183at2"/>
<dbReference type="Pfam" id="PF02861">
    <property type="entry name" value="Clp_N"/>
    <property type="match status" value="2"/>
</dbReference>
<keyword evidence="4" id="KW-0645">Protease</keyword>
<dbReference type="InterPro" id="IPR004176">
    <property type="entry name" value="Clp_R_N"/>
</dbReference>
<keyword evidence="4" id="KW-0378">Hydrolase</keyword>
<dbReference type="Gene3D" id="1.10.1780.10">
    <property type="entry name" value="Clp, N-terminal domain"/>
    <property type="match status" value="2"/>
</dbReference>
<organism evidence="4 5">
    <name type="scientific">Pseudoclavibacter endophyticus</name>
    <dbReference type="NCBI Taxonomy" id="1778590"/>
    <lineage>
        <taxon>Bacteria</taxon>
        <taxon>Bacillati</taxon>
        <taxon>Actinomycetota</taxon>
        <taxon>Actinomycetes</taxon>
        <taxon>Micrococcales</taxon>
        <taxon>Microbacteriaceae</taxon>
        <taxon>Pseudoclavibacter</taxon>
    </lineage>
</organism>
<dbReference type="EMBL" id="WBJY01000001">
    <property type="protein sequence ID" value="KAB1650205.1"/>
    <property type="molecule type" value="Genomic_DNA"/>
</dbReference>
<dbReference type="SUPFAM" id="SSF81923">
    <property type="entry name" value="Double Clp-N motif"/>
    <property type="match status" value="2"/>
</dbReference>
<dbReference type="GO" id="GO:0006508">
    <property type="term" value="P:proteolysis"/>
    <property type="evidence" value="ECO:0007669"/>
    <property type="project" value="UniProtKB-KW"/>
</dbReference>